<protein>
    <recommendedName>
        <fullName evidence="3">RHS repeat protein</fullName>
    </recommendedName>
</protein>
<reference evidence="1 2" key="1">
    <citation type="submission" date="2017-01" db="EMBL/GenBank/DDBJ databases">
        <title>Comparative Genomics of 38 Pectobacterium strains comprising three species revealed the characteristics of Pectobacterium carotovorum.</title>
        <authorList>
            <person name="Xie H."/>
            <person name="Ma Y."/>
            <person name="Li X."/>
        </authorList>
    </citation>
    <scope>NUCLEOTIDE SEQUENCE [LARGE SCALE GENOMIC DNA]</scope>
    <source>
        <strain evidence="1 2">Q142</strain>
    </source>
</reference>
<evidence type="ECO:0008006" key="3">
    <source>
        <dbReference type="Google" id="ProtNLM"/>
    </source>
</evidence>
<proteinExistence type="predicted"/>
<dbReference type="Gene3D" id="2.180.10.10">
    <property type="entry name" value="RHS repeat-associated core"/>
    <property type="match status" value="1"/>
</dbReference>
<accession>A0ABD6VLR4</accession>
<name>A0ABD6VLR4_9GAMM</name>
<organism evidence="1 2">
    <name type="scientific">Pectobacterium odoriferum</name>
    <dbReference type="NCBI Taxonomy" id="78398"/>
    <lineage>
        <taxon>Bacteria</taxon>
        <taxon>Pseudomonadati</taxon>
        <taxon>Pseudomonadota</taxon>
        <taxon>Gammaproteobacteria</taxon>
        <taxon>Enterobacterales</taxon>
        <taxon>Pectobacteriaceae</taxon>
        <taxon>Pectobacterium</taxon>
    </lineage>
</organism>
<evidence type="ECO:0000313" key="2">
    <source>
        <dbReference type="Proteomes" id="UP000237274"/>
    </source>
</evidence>
<evidence type="ECO:0000313" key="1">
    <source>
        <dbReference type="EMBL" id="POE25420.1"/>
    </source>
</evidence>
<dbReference type="AlphaFoldDB" id="A0ABD6VLR4"/>
<comment type="caution">
    <text evidence="1">The sequence shown here is derived from an EMBL/GenBank/DDBJ whole genome shotgun (WGS) entry which is preliminary data.</text>
</comment>
<sequence length="127" mass="14343">MREWLNGSLITRQFDDTARTVTRTLAREDERDEELTSTFSYSAAGELRQVQLPDGAELTLAHDAAGREASRSGGEFLQQREYDVMGRLTRDMSGQQQERRIAEVRLNLAEYIHSSSQVKATSHSPTP</sequence>
<dbReference type="Proteomes" id="UP000237274">
    <property type="component" value="Unassembled WGS sequence"/>
</dbReference>
<dbReference type="EMBL" id="MTAO01000012">
    <property type="protein sequence ID" value="POE25420.1"/>
    <property type="molecule type" value="Genomic_DNA"/>
</dbReference>
<gene>
    <name evidence="1" type="ORF">BV926_16680</name>
</gene>